<keyword evidence="4" id="KW-1185">Reference proteome</keyword>
<dbReference type="AlphaFoldDB" id="A0AAD4EUM6"/>
<dbReference type="PANTHER" id="PTHR40780:SF2">
    <property type="entry name" value="DUF3669 DOMAIN-CONTAINING PROTEIN"/>
    <property type="match status" value="1"/>
</dbReference>
<dbReference type="PANTHER" id="PTHR40780">
    <property type="entry name" value="DUF3669 DOMAIN-CONTAINING PROTEIN"/>
    <property type="match status" value="1"/>
</dbReference>
<organism evidence="3 4">
    <name type="scientific">Staphylotrichum longicolle</name>
    <dbReference type="NCBI Taxonomy" id="669026"/>
    <lineage>
        <taxon>Eukaryota</taxon>
        <taxon>Fungi</taxon>
        <taxon>Dikarya</taxon>
        <taxon>Ascomycota</taxon>
        <taxon>Pezizomycotina</taxon>
        <taxon>Sordariomycetes</taxon>
        <taxon>Sordariomycetidae</taxon>
        <taxon>Sordariales</taxon>
        <taxon>Chaetomiaceae</taxon>
        <taxon>Staphylotrichum</taxon>
    </lineage>
</organism>
<evidence type="ECO:0000256" key="1">
    <source>
        <dbReference type="SAM" id="MobiDB-lite"/>
    </source>
</evidence>
<accession>A0AAD4EUM6</accession>
<name>A0AAD4EUM6_9PEZI</name>
<dbReference type="Proteomes" id="UP001197093">
    <property type="component" value="Unassembled WGS sequence"/>
</dbReference>
<feature type="region of interest" description="Disordered" evidence="1">
    <location>
        <begin position="62"/>
        <end position="88"/>
    </location>
</feature>
<reference evidence="3" key="1">
    <citation type="submission" date="2023-02" db="EMBL/GenBank/DDBJ databases">
        <authorList>
            <person name="Palmer J.M."/>
        </authorList>
    </citation>
    <scope>NUCLEOTIDE SEQUENCE</scope>
    <source>
        <strain evidence="3">FW57</strain>
    </source>
</reference>
<dbReference type="EMBL" id="JAHCVI010000003">
    <property type="protein sequence ID" value="KAG7287923.1"/>
    <property type="molecule type" value="Genomic_DNA"/>
</dbReference>
<evidence type="ECO:0000259" key="2">
    <source>
        <dbReference type="Pfam" id="PF12417"/>
    </source>
</evidence>
<proteinExistence type="predicted"/>
<comment type="caution">
    <text evidence="3">The sequence shown here is derived from an EMBL/GenBank/DDBJ whole genome shotgun (WGS) entry which is preliminary data.</text>
</comment>
<evidence type="ECO:0000313" key="4">
    <source>
        <dbReference type="Proteomes" id="UP001197093"/>
    </source>
</evidence>
<protein>
    <recommendedName>
        <fullName evidence="2">DUF3669 domain-containing protein</fullName>
    </recommendedName>
</protein>
<evidence type="ECO:0000313" key="3">
    <source>
        <dbReference type="EMBL" id="KAG7287923.1"/>
    </source>
</evidence>
<sequence length="432" mass="48307">MNPFGSGRLRLNGDPAVEHELAVSLERLNLIDARSDTDSSLSSSDLSPLDLELNHLLSLNSKTPSAKPATLTPPQPQPDDDGSNEPPFIKIGSGACATVLAQPGAPFAVKLSKADHQEALWNDYLRHAKLAKCFAWHGFDDVRMPACHYFVPPWTPRFVERQPAFRDAARRCRNVPTSALVTERIPPLPPRARELLIERFCVEGVKEEARRDVANEDCLVRVYLGSTGGKTGQRFFSLRDLKMHLNHMMELQLDVRALARGVGMALALMHWAAETDSRDVEFVLGSSIREVSLARDAGKLDMLKPLTYTGPPSGRHEDFFRRVETTRLWVLDFDQVRPITMDEDGVAQAVDAAMANDPYIPKPLQESADEREVWKAFAVSYLEAGKVILEGEDDDVSELPLRFIEGLVEKQREKQTRMKLKSQNETQQGAQC</sequence>
<gene>
    <name evidence="3" type="ORF">NEMBOFW57_007441</name>
</gene>
<dbReference type="Pfam" id="PF12417">
    <property type="entry name" value="DUF3669"/>
    <property type="match status" value="1"/>
</dbReference>
<feature type="domain" description="DUF3669" evidence="2">
    <location>
        <begin position="328"/>
        <end position="391"/>
    </location>
</feature>
<dbReference type="InterPro" id="IPR022137">
    <property type="entry name" value="Znf_prot_DUF3669"/>
</dbReference>